<protein>
    <submittedName>
        <fullName evidence="1">DUF1015 domain-containing protein</fullName>
    </submittedName>
</protein>
<sequence length="394" mass="42592">MVGDLEAVTCPPYDLIDEDELARLRAGDAHNVVQVTLPGGDYASAGLVLRRWLETGALTVDEPAALYVYEERGPGVLQRGLIGAVGLRQESERVILPHEDVYPGPVRDRLALLTATEANLEPIFLTYEGDGPASDLVDATADRDRPLLEMISSDGFVHRLWRLPDDGTIAADLAPRQALIADGHHRYAAYRAFQASHGGRPGPWDNGLALLVDARRYPPRLGAIHRVLPRLDPEKAVDRARSAFTVTPLPTGGPSLDRLPDALRSLALHPAGLLVAGAGRLWLLTDPDPSKLETAFPDHRSARWRSLNTAILDHLLIAGTWGIQADEHSVQVVHDDPAHAIAKAERTNGTAVILNPLTVSEVIALAAGGERVPRKSTSFGPKPRTGLVMRLLTP</sequence>
<keyword evidence="2" id="KW-1185">Reference proteome</keyword>
<gene>
    <name evidence="1" type="ORF">GCM10010468_81310</name>
</gene>
<evidence type="ECO:0000313" key="2">
    <source>
        <dbReference type="Proteomes" id="UP001501237"/>
    </source>
</evidence>
<dbReference type="PANTHER" id="PTHR36454:SF1">
    <property type="entry name" value="DUF1015 DOMAIN-CONTAINING PROTEIN"/>
    <property type="match status" value="1"/>
</dbReference>
<accession>A0ABP6QQ18</accession>
<reference evidence="2" key="1">
    <citation type="journal article" date="2019" name="Int. J. Syst. Evol. Microbiol.">
        <title>The Global Catalogue of Microorganisms (GCM) 10K type strain sequencing project: providing services to taxonomists for standard genome sequencing and annotation.</title>
        <authorList>
            <consortium name="The Broad Institute Genomics Platform"/>
            <consortium name="The Broad Institute Genome Sequencing Center for Infectious Disease"/>
            <person name="Wu L."/>
            <person name="Ma J."/>
        </authorList>
    </citation>
    <scope>NUCLEOTIDE SEQUENCE [LARGE SCALE GENOMIC DNA]</scope>
    <source>
        <strain evidence="2">JCM 9377</strain>
    </source>
</reference>
<dbReference type="Proteomes" id="UP001501237">
    <property type="component" value="Unassembled WGS sequence"/>
</dbReference>
<proteinExistence type="predicted"/>
<dbReference type="EMBL" id="BAAAUV010000057">
    <property type="protein sequence ID" value="GAA3243265.1"/>
    <property type="molecule type" value="Genomic_DNA"/>
</dbReference>
<organism evidence="1 2">
    <name type="scientific">Actinocorallia longicatena</name>
    <dbReference type="NCBI Taxonomy" id="111803"/>
    <lineage>
        <taxon>Bacteria</taxon>
        <taxon>Bacillati</taxon>
        <taxon>Actinomycetota</taxon>
        <taxon>Actinomycetes</taxon>
        <taxon>Streptosporangiales</taxon>
        <taxon>Thermomonosporaceae</taxon>
        <taxon>Actinocorallia</taxon>
    </lineage>
</organism>
<dbReference type="PANTHER" id="PTHR36454">
    <property type="entry name" value="LMO2823 PROTEIN"/>
    <property type="match status" value="1"/>
</dbReference>
<name>A0ABP6QQ18_9ACTN</name>
<dbReference type="InterPro" id="IPR008323">
    <property type="entry name" value="UCP033563"/>
</dbReference>
<evidence type="ECO:0000313" key="1">
    <source>
        <dbReference type="EMBL" id="GAA3243265.1"/>
    </source>
</evidence>
<comment type="caution">
    <text evidence="1">The sequence shown here is derived from an EMBL/GenBank/DDBJ whole genome shotgun (WGS) entry which is preliminary data.</text>
</comment>
<dbReference type="Pfam" id="PF06245">
    <property type="entry name" value="DUF1015"/>
    <property type="match status" value="1"/>
</dbReference>